<gene>
    <name evidence="1" type="ORF">J437_LFUL002639</name>
</gene>
<reference evidence="1" key="1">
    <citation type="submission" date="2013-04" db="EMBL/GenBank/DDBJ databases">
        <authorList>
            <person name="Qu J."/>
            <person name="Murali S.C."/>
            <person name="Bandaranaike D."/>
            <person name="Bellair M."/>
            <person name="Blankenburg K."/>
            <person name="Chao H."/>
            <person name="Dinh H."/>
            <person name="Doddapaneni H."/>
            <person name="Downs B."/>
            <person name="Dugan-Rocha S."/>
            <person name="Elkadiri S."/>
            <person name="Gnanaolivu R.D."/>
            <person name="Hernandez B."/>
            <person name="Javaid M."/>
            <person name="Jayaseelan J.C."/>
            <person name="Lee S."/>
            <person name="Li M."/>
            <person name="Ming W."/>
            <person name="Munidasa M."/>
            <person name="Muniz J."/>
            <person name="Nguyen L."/>
            <person name="Ongeri F."/>
            <person name="Osuji N."/>
            <person name="Pu L.-L."/>
            <person name="Puazo M."/>
            <person name="Qu C."/>
            <person name="Quiroz J."/>
            <person name="Raj R."/>
            <person name="Weissenberger G."/>
            <person name="Xin Y."/>
            <person name="Zou X."/>
            <person name="Han Y."/>
            <person name="Richards S."/>
            <person name="Worley K."/>
            <person name="Muzny D."/>
            <person name="Gibbs R."/>
        </authorList>
    </citation>
    <scope>NUCLEOTIDE SEQUENCE</scope>
    <source>
        <strain evidence="1">Sampled in the wild</strain>
    </source>
</reference>
<dbReference type="Proteomes" id="UP000792457">
    <property type="component" value="Unassembled WGS sequence"/>
</dbReference>
<evidence type="ECO:0000313" key="1">
    <source>
        <dbReference type="EMBL" id="KAG8223394.1"/>
    </source>
</evidence>
<protein>
    <submittedName>
        <fullName evidence="1">Uncharacterized protein</fullName>
    </submittedName>
</protein>
<comment type="caution">
    <text evidence="1">The sequence shown here is derived from an EMBL/GenBank/DDBJ whole genome shotgun (WGS) entry which is preliminary data.</text>
</comment>
<reference evidence="1" key="2">
    <citation type="submission" date="2017-10" db="EMBL/GenBank/DDBJ databases">
        <title>Ladona fulva Genome sequencing and assembly.</title>
        <authorList>
            <person name="Murali S."/>
            <person name="Richards S."/>
            <person name="Bandaranaike D."/>
            <person name="Bellair M."/>
            <person name="Blankenburg K."/>
            <person name="Chao H."/>
            <person name="Dinh H."/>
            <person name="Doddapaneni H."/>
            <person name="Dugan-Rocha S."/>
            <person name="Elkadiri S."/>
            <person name="Gnanaolivu R."/>
            <person name="Hernandez B."/>
            <person name="Skinner E."/>
            <person name="Javaid M."/>
            <person name="Lee S."/>
            <person name="Li M."/>
            <person name="Ming W."/>
            <person name="Munidasa M."/>
            <person name="Muniz J."/>
            <person name="Nguyen L."/>
            <person name="Hughes D."/>
            <person name="Osuji N."/>
            <person name="Pu L.-L."/>
            <person name="Puazo M."/>
            <person name="Qu C."/>
            <person name="Quiroz J."/>
            <person name="Raj R."/>
            <person name="Weissenberger G."/>
            <person name="Xin Y."/>
            <person name="Zou X."/>
            <person name="Han Y."/>
            <person name="Worley K."/>
            <person name="Muzny D."/>
            <person name="Gibbs R."/>
        </authorList>
    </citation>
    <scope>NUCLEOTIDE SEQUENCE</scope>
    <source>
        <strain evidence="1">Sampled in the wild</strain>
    </source>
</reference>
<keyword evidence="2" id="KW-1185">Reference proteome</keyword>
<sequence length="55" mass="6139">MKDVTEEADSDLAAIPRVHWIPAEWKGVEEEVVKAFKLCGISNTMDGSGNHELRQ</sequence>
<organism evidence="1 2">
    <name type="scientific">Ladona fulva</name>
    <name type="common">Scarce chaser dragonfly</name>
    <name type="synonym">Libellula fulva</name>
    <dbReference type="NCBI Taxonomy" id="123851"/>
    <lineage>
        <taxon>Eukaryota</taxon>
        <taxon>Metazoa</taxon>
        <taxon>Ecdysozoa</taxon>
        <taxon>Arthropoda</taxon>
        <taxon>Hexapoda</taxon>
        <taxon>Insecta</taxon>
        <taxon>Pterygota</taxon>
        <taxon>Palaeoptera</taxon>
        <taxon>Odonata</taxon>
        <taxon>Epiprocta</taxon>
        <taxon>Anisoptera</taxon>
        <taxon>Libelluloidea</taxon>
        <taxon>Libellulidae</taxon>
        <taxon>Ladona</taxon>
    </lineage>
</organism>
<name>A0A8K0JWC9_LADFU</name>
<accession>A0A8K0JWC9</accession>
<dbReference type="AlphaFoldDB" id="A0A8K0JWC9"/>
<evidence type="ECO:0000313" key="2">
    <source>
        <dbReference type="Proteomes" id="UP000792457"/>
    </source>
</evidence>
<feature type="non-terminal residue" evidence="1">
    <location>
        <position position="1"/>
    </location>
</feature>
<dbReference type="EMBL" id="KZ308158">
    <property type="protein sequence ID" value="KAG8223394.1"/>
    <property type="molecule type" value="Genomic_DNA"/>
</dbReference>
<proteinExistence type="predicted"/>